<feature type="region of interest" description="Disordered" evidence="1">
    <location>
        <begin position="58"/>
        <end position="125"/>
    </location>
</feature>
<evidence type="ECO:0000313" key="3">
    <source>
        <dbReference type="EMBL" id="GAA1993829.1"/>
    </source>
</evidence>
<sequence length="125" mass="12302">MPTYSYACQNCGHAFDIRQSFSDDALTVCPECGEPRLRKVIHPVGIAFKGSGFYKTDSRAASKAASKPATESSADGAAKKDGSSTSSSDSSGSSTSGSSTSGSSTSGSSASSSTASSSGGSSTAS</sequence>
<dbReference type="PANTHER" id="PTHR34404">
    <property type="entry name" value="REGULATORY PROTEIN, FMDB FAMILY"/>
    <property type="match status" value="1"/>
</dbReference>
<feature type="compositionally biased region" description="Low complexity" evidence="1">
    <location>
        <begin position="83"/>
        <end position="125"/>
    </location>
</feature>
<dbReference type="PANTHER" id="PTHR34404:SF2">
    <property type="entry name" value="CONSERVED SERINE RICH PROTEIN"/>
    <property type="match status" value="1"/>
</dbReference>
<gene>
    <name evidence="3" type="ORF">GCM10009817_40130</name>
</gene>
<protein>
    <recommendedName>
        <fullName evidence="2">Putative regulatory protein FmdB zinc ribbon domain-containing protein</fullName>
    </recommendedName>
</protein>
<evidence type="ECO:0000313" key="4">
    <source>
        <dbReference type="Proteomes" id="UP001500013"/>
    </source>
</evidence>
<dbReference type="EMBL" id="BAAAPU010000012">
    <property type="protein sequence ID" value="GAA1993829.1"/>
    <property type="molecule type" value="Genomic_DNA"/>
</dbReference>
<comment type="caution">
    <text evidence="3">The sequence shown here is derived from an EMBL/GenBank/DDBJ whole genome shotgun (WGS) entry which is preliminary data.</text>
</comment>
<dbReference type="RefSeq" id="WP_344067084.1">
    <property type="nucleotide sequence ID" value="NZ_BAAAPU010000012.1"/>
</dbReference>
<keyword evidence="4" id="KW-1185">Reference proteome</keyword>
<dbReference type="NCBIfam" id="TIGR02605">
    <property type="entry name" value="CxxC_CxxC_SSSS"/>
    <property type="match status" value="1"/>
</dbReference>
<evidence type="ECO:0000256" key="1">
    <source>
        <dbReference type="SAM" id="MobiDB-lite"/>
    </source>
</evidence>
<dbReference type="Proteomes" id="UP001500013">
    <property type="component" value="Unassembled WGS sequence"/>
</dbReference>
<feature type="compositionally biased region" description="Low complexity" evidence="1">
    <location>
        <begin position="59"/>
        <end position="74"/>
    </location>
</feature>
<dbReference type="SMART" id="SM00834">
    <property type="entry name" value="CxxC_CXXC_SSSS"/>
    <property type="match status" value="1"/>
</dbReference>
<evidence type="ECO:0000259" key="2">
    <source>
        <dbReference type="SMART" id="SM00834"/>
    </source>
</evidence>
<dbReference type="Pfam" id="PF09723">
    <property type="entry name" value="Zn_ribbon_8"/>
    <property type="match status" value="1"/>
</dbReference>
<accession>A0ABN2SWL3</accession>
<name>A0ABN2SWL3_9MICO</name>
<dbReference type="Gene3D" id="2.20.28.30">
    <property type="entry name" value="RNA polymerase ii, chain L"/>
    <property type="match status" value="1"/>
</dbReference>
<proteinExistence type="predicted"/>
<organism evidence="3 4">
    <name type="scientific">Terrabacter lapilli</name>
    <dbReference type="NCBI Taxonomy" id="436231"/>
    <lineage>
        <taxon>Bacteria</taxon>
        <taxon>Bacillati</taxon>
        <taxon>Actinomycetota</taxon>
        <taxon>Actinomycetes</taxon>
        <taxon>Micrococcales</taxon>
        <taxon>Intrasporangiaceae</taxon>
        <taxon>Terrabacter</taxon>
    </lineage>
</organism>
<feature type="domain" description="Putative regulatory protein FmdB zinc ribbon" evidence="2">
    <location>
        <begin position="1"/>
        <end position="42"/>
    </location>
</feature>
<dbReference type="InterPro" id="IPR013429">
    <property type="entry name" value="Regulatory_FmdB_Zinc_ribbon"/>
</dbReference>
<reference evidence="3 4" key="1">
    <citation type="journal article" date="2019" name="Int. J. Syst. Evol. Microbiol.">
        <title>The Global Catalogue of Microorganisms (GCM) 10K type strain sequencing project: providing services to taxonomists for standard genome sequencing and annotation.</title>
        <authorList>
            <consortium name="The Broad Institute Genomics Platform"/>
            <consortium name="The Broad Institute Genome Sequencing Center for Infectious Disease"/>
            <person name="Wu L."/>
            <person name="Ma J."/>
        </authorList>
    </citation>
    <scope>NUCLEOTIDE SEQUENCE [LARGE SCALE GENOMIC DNA]</scope>
    <source>
        <strain evidence="3 4">JCM 15628</strain>
    </source>
</reference>